<gene>
    <name evidence="2" type="ORF">FWILDA_LOCUS8212</name>
</gene>
<evidence type="ECO:0000313" key="3">
    <source>
        <dbReference type="Proteomes" id="UP001153678"/>
    </source>
</evidence>
<dbReference type="InterPro" id="IPR035992">
    <property type="entry name" value="Ricin_B-like_lectins"/>
</dbReference>
<protein>
    <submittedName>
        <fullName evidence="2">11857_t:CDS:1</fullName>
    </submittedName>
</protein>
<proteinExistence type="predicted"/>
<feature type="chain" id="PRO_5040777423" evidence="1">
    <location>
        <begin position="21"/>
        <end position="411"/>
    </location>
</feature>
<dbReference type="Proteomes" id="UP001153678">
    <property type="component" value="Unassembled WGS sequence"/>
</dbReference>
<keyword evidence="3" id="KW-1185">Reference proteome</keyword>
<accession>A0A9W4X0N2</accession>
<evidence type="ECO:0000256" key="1">
    <source>
        <dbReference type="SAM" id="SignalP"/>
    </source>
</evidence>
<dbReference type="SUPFAM" id="SSF50370">
    <property type="entry name" value="Ricin B-like lectins"/>
    <property type="match status" value="1"/>
</dbReference>
<dbReference type="Gene3D" id="2.80.10.50">
    <property type="match status" value="1"/>
</dbReference>
<keyword evidence="1" id="KW-0732">Signal</keyword>
<dbReference type="CDD" id="cd00161">
    <property type="entry name" value="beta-trefoil_Ricin-like"/>
    <property type="match status" value="1"/>
</dbReference>
<organism evidence="2 3">
    <name type="scientific">Funneliformis geosporum</name>
    <dbReference type="NCBI Taxonomy" id="1117311"/>
    <lineage>
        <taxon>Eukaryota</taxon>
        <taxon>Fungi</taxon>
        <taxon>Fungi incertae sedis</taxon>
        <taxon>Mucoromycota</taxon>
        <taxon>Glomeromycotina</taxon>
        <taxon>Glomeromycetes</taxon>
        <taxon>Glomerales</taxon>
        <taxon>Glomeraceae</taxon>
        <taxon>Funneliformis</taxon>
    </lineage>
</organism>
<evidence type="ECO:0000313" key="2">
    <source>
        <dbReference type="EMBL" id="CAI2177691.1"/>
    </source>
</evidence>
<feature type="signal peptide" evidence="1">
    <location>
        <begin position="1"/>
        <end position="20"/>
    </location>
</feature>
<comment type="caution">
    <text evidence="2">The sequence shown here is derived from an EMBL/GenBank/DDBJ whole genome shotgun (WGS) entry which is preliminary data.</text>
</comment>
<dbReference type="AlphaFoldDB" id="A0A9W4X0N2"/>
<reference evidence="2" key="1">
    <citation type="submission" date="2022-08" db="EMBL/GenBank/DDBJ databases">
        <authorList>
            <person name="Kallberg Y."/>
            <person name="Tangrot J."/>
            <person name="Rosling A."/>
        </authorList>
    </citation>
    <scope>NUCLEOTIDE SEQUENCE</scope>
    <source>
        <strain evidence="2">Wild A</strain>
    </source>
</reference>
<dbReference type="SUPFAM" id="SSF56973">
    <property type="entry name" value="Aerolisin/ETX pore-forming domain"/>
    <property type="match status" value="1"/>
</dbReference>
<dbReference type="Gene3D" id="2.170.15.10">
    <property type="entry name" value="Proaerolysin, chain A, domain 3"/>
    <property type="match status" value="1"/>
</dbReference>
<dbReference type="OrthoDB" id="2342560at2759"/>
<dbReference type="EMBL" id="CAMKVN010001716">
    <property type="protein sequence ID" value="CAI2177691.1"/>
    <property type="molecule type" value="Genomic_DNA"/>
</dbReference>
<name>A0A9W4X0N2_9GLOM</name>
<sequence>MKIKHYYLIFSLLLAVSTNCALIPNTKVVTYPESNEECALVEGITYNIVHVPSNINLDSDGKKVEISSPEHNSKDNPFQYWILRKANNVMYPIDFVVYNIIHAQTGLNLDSDNKIIGISSPKHNSVSNAYQHWLIIKNGINAYNIAHMMSGLMNLDSNGKKILEISPPEHNSRYNLYQQWSFIPRNFKLTVNITDFIYPADLTYNLEKYKTRTSLFAGNYVIQNPTKAVVEQTIDKTETKSNNYTVEIKRTQSVTVNEQDTITVNIGAILNKLNINTSYQKGITHSVTKSFEESYKDSIYEEVSYHIQHKVTVPPQTSITVDATVDKVNMQIPFTAKIRITAQADRMDENGKLVPMVDVDTNSFACYLKQENYDATDAIVEGNALVVNTSGILSIDAYGLDSRIITKEMKQ</sequence>